<name>A0A9J6GNB1_HAELO</name>
<dbReference type="EMBL" id="JABSTR010000008">
    <property type="protein sequence ID" value="KAH9377101.1"/>
    <property type="molecule type" value="Genomic_DNA"/>
</dbReference>
<dbReference type="Proteomes" id="UP000821853">
    <property type="component" value="Unassembled WGS sequence"/>
</dbReference>
<evidence type="ECO:0000313" key="2">
    <source>
        <dbReference type="Proteomes" id="UP000821853"/>
    </source>
</evidence>
<keyword evidence="2" id="KW-1185">Reference proteome</keyword>
<gene>
    <name evidence="1" type="ORF">HPB48_019200</name>
</gene>
<dbReference type="OrthoDB" id="5417908at2759"/>
<reference evidence="1 2" key="1">
    <citation type="journal article" date="2020" name="Cell">
        <title>Large-Scale Comparative Analyses of Tick Genomes Elucidate Their Genetic Diversity and Vector Capacities.</title>
        <authorList>
            <consortium name="Tick Genome and Microbiome Consortium (TIGMIC)"/>
            <person name="Jia N."/>
            <person name="Wang J."/>
            <person name="Shi W."/>
            <person name="Du L."/>
            <person name="Sun Y."/>
            <person name="Zhan W."/>
            <person name="Jiang J.F."/>
            <person name="Wang Q."/>
            <person name="Zhang B."/>
            <person name="Ji P."/>
            <person name="Bell-Sakyi L."/>
            <person name="Cui X.M."/>
            <person name="Yuan T.T."/>
            <person name="Jiang B.G."/>
            <person name="Yang W.F."/>
            <person name="Lam T.T."/>
            <person name="Chang Q.C."/>
            <person name="Ding S.J."/>
            <person name="Wang X.J."/>
            <person name="Zhu J.G."/>
            <person name="Ruan X.D."/>
            <person name="Zhao L."/>
            <person name="Wei J.T."/>
            <person name="Ye R.Z."/>
            <person name="Que T.C."/>
            <person name="Du C.H."/>
            <person name="Zhou Y.H."/>
            <person name="Cheng J.X."/>
            <person name="Dai P.F."/>
            <person name="Guo W.B."/>
            <person name="Han X.H."/>
            <person name="Huang E.J."/>
            <person name="Li L.F."/>
            <person name="Wei W."/>
            <person name="Gao Y.C."/>
            <person name="Liu J.Z."/>
            <person name="Shao H.Z."/>
            <person name="Wang X."/>
            <person name="Wang C.C."/>
            <person name="Yang T.C."/>
            <person name="Huo Q.B."/>
            <person name="Li W."/>
            <person name="Chen H.Y."/>
            <person name="Chen S.E."/>
            <person name="Zhou L.G."/>
            <person name="Ni X.B."/>
            <person name="Tian J.H."/>
            <person name="Sheng Y."/>
            <person name="Liu T."/>
            <person name="Pan Y.S."/>
            <person name="Xia L.Y."/>
            <person name="Li J."/>
            <person name="Zhao F."/>
            <person name="Cao W.C."/>
        </authorList>
    </citation>
    <scope>NUCLEOTIDE SEQUENCE [LARGE SCALE GENOMIC DNA]</scope>
    <source>
        <strain evidence="1">HaeL-2018</strain>
    </source>
</reference>
<comment type="caution">
    <text evidence="1">The sequence shown here is derived from an EMBL/GenBank/DDBJ whole genome shotgun (WGS) entry which is preliminary data.</text>
</comment>
<sequence>MDGIPNESIRAMKPKTKEDMRHYFNAVLDTHKIPPNEKAGRVKLIFKGKGINDDLMPTGQ</sequence>
<dbReference type="AlphaFoldDB" id="A0A9J6GNB1"/>
<accession>A0A9J6GNB1</accession>
<evidence type="ECO:0000313" key="1">
    <source>
        <dbReference type="EMBL" id="KAH9377101.1"/>
    </source>
</evidence>
<proteinExistence type="predicted"/>
<organism evidence="1 2">
    <name type="scientific">Haemaphysalis longicornis</name>
    <name type="common">Bush tick</name>
    <dbReference type="NCBI Taxonomy" id="44386"/>
    <lineage>
        <taxon>Eukaryota</taxon>
        <taxon>Metazoa</taxon>
        <taxon>Ecdysozoa</taxon>
        <taxon>Arthropoda</taxon>
        <taxon>Chelicerata</taxon>
        <taxon>Arachnida</taxon>
        <taxon>Acari</taxon>
        <taxon>Parasitiformes</taxon>
        <taxon>Ixodida</taxon>
        <taxon>Ixodoidea</taxon>
        <taxon>Ixodidae</taxon>
        <taxon>Haemaphysalinae</taxon>
        <taxon>Haemaphysalis</taxon>
    </lineage>
</organism>
<dbReference type="VEuPathDB" id="VectorBase:HLOH_056371"/>
<protein>
    <submittedName>
        <fullName evidence="1">Uncharacterized protein</fullName>
    </submittedName>
</protein>